<dbReference type="PRINTS" id="PR00134">
    <property type="entry name" value="GLHYDRLASE10"/>
</dbReference>
<keyword evidence="4 11" id="KW-0732">Signal</keyword>
<proteinExistence type="inferred from homology"/>
<feature type="region of interest" description="Disordered" evidence="10">
    <location>
        <begin position="343"/>
        <end position="366"/>
    </location>
</feature>
<evidence type="ECO:0000256" key="10">
    <source>
        <dbReference type="SAM" id="MobiDB-lite"/>
    </source>
</evidence>
<evidence type="ECO:0000256" key="4">
    <source>
        <dbReference type="ARBA" id="ARBA00022729"/>
    </source>
</evidence>
<comment type="catalytic activity">
    <reaction evidence="1 9">
        <text>Endohydrolysis of (1-&gt;4)-beta-D-xylosidic linkages in xylans.</text>
        <dbReference type="EC" id="3.2.1.8"/>
    </reaction>
</comment>
<feature type="compositionally biased region" description="Acidic residues" evidence="10">
    <location>
        <begin position="691"/>
        <end position="742"/>
    </location>
</feature>
<comment type="similarity">
    <text evidence="2 9">Belongs to the glycosyl hydrolase 10 (cellulase F) family.</text>
</comment>
<evidence type="ECO:0000313" key="13">
    <source>
        <dbReference type="EMBL" id="ORY30861.1"/>
    </source>
</evidence>
<keyword evidence="7 9" id="KW-0326">Glycosidase</keyword>
<dbReference type="STRING" id="1754190.A0A1Y2B7N9"/>
<dbReference type="InterPro" id="IPR044846">
    <property type="entry name" value="GH10"/>
</dbReference>
<organism evidence="13 14">
    <name type="scientific">Neocallimastix californiae</name>
    <dbReference type="NCBI Taxonomy" id="1754190"/>
    <lineage>
        <taxon>Eukaryota</taxon>
        <taxon>Fungi</taxon>
        <taxon>Fungi incertae sedis</taxon>
        <taxon>Chytridiomycota</taxon>
        <taxon>Chytridiomycota incertae sedis</taxon>
        <taxon>Neocallimastigomycetes</taxon>
        <taxon>Neocallimastigales</taxon>
        <taxon>Neocallimastigaceae</taxon>
        <taxon>Neocallimastix</taxon>
    </lineage>
</organism>
<evidence type="ECO:0000256" key="11">
    <source>
        <dbReference type="SAM" id="SignalP"/>
    </source>
</evidence>
<dbReference type="PANTHER" id="PTHR31490">
    <property type="entry name" value="GLYCOSYL HYDROLASE"/>
    <property type="match status" value="1"/>
</dbReference>
<dbReference type="Gene3D" id="3.20.20.80">
    <property type="entry name" value="Glycosidases"/>
    <property type="match status" value="2"/>
</dbReference>
<dbReference type="EC" id="3.2.1.8" evidence="9"/>
<dbReference type="SMART" id="SM00633">
    <property type="entry name" value="Glyco_10"/>
    <property type="match status" value="2"/>
</dbReference>
<evidence type="ECO:0000256" key="6">
    <source>
        <dbReference type="ARBA" id="ARBA00023277"/>
    </source>
</evidence>
<dbReference type="InterPro" id="IPR001000">
    <property type="entry name" value="GH10_dom"/>
</dbReference>
<feature type="domain" description="GH10" evidence="12">
    <location>
        <begin position="16"/>
        <end position="333"/>
    </location>
</feature>
<evidence type="ECO:0000256" key="3">
    <source>
        <dbReference type="ARBA" id="ARBA00022651"/>
    </source>
</evidence>
<gene>
    <name evidence="13" type="ORF">LY90DRAFT_673747</name>
</gene>
<dbReference type="EMBL" id="MCOG01000172">
    <property type="protein sequence ID" value="ORY30861.1"/>
    <property type="molecule type" value="Genomic_DNA"/>
</dbReference>
<keyword evidence="3" id="KW-0858">Xylan degradation</keyword>
<protein>
    <recommendedName>
        <fullName evidence="9">Beta-xylanase</fullName>
        <ecNumber evidence="9">3.2.1.8</ecNumber>
    </recommendedName>
</protein>
<feature type="compositionally biased region" description="Basic and acidic residues" evidence="10">
    <location>
        <begin position="350"/>
        <end position="362"/>
    </location>
</feature>
<dbReference type="GO" id="GO:0031176">
    <property type="term" value="F:endo-1,4-beta-xylanase activity"/>
    <property type="evidence" value="ECO:0007669"/>
    <property type="project" value="UniProtKB-EC"/>
</dbReference>
<feature type="chain" id="PRO_5012282338" description="Beta-xylanase" evidence="11">
    <location>
        <begin position="19"/>
        <end position="742"/>
    </location>
</feature>
<feature type="domain" description="GH10" evidence="12">
    <location>
        <begin position="368"/>
        <end position="682"/>
    </location>
</feature>
<keyword evidence="6 9" id="KW-0119">Carbohydrate metabolism</keyword>
<keyword evidence="8 9" id="KW-0624">Polysaccharide degradation</keyword>
<evidence type="ECO:0000256" key="2">
    <source>
        <dbReference type="ARBA" id="ARBA00007495"/>
    </source>
</evidence>
<evidence type="ECO:0000256" key="7">
    <source>
        <dbReference type="ARBA" id="ARBA00023295"/>
    </source>
</evidence>
<evidence type="ECO:0000256" key="8">
    <source>
        <dbReference type="ARBA" id="ARBA00023326"/>
    </source>
</evidence>
<dbReference type="GO" id="GO:0045493">
    <property type="term" value="P:xylan catabolic process"/>
    <property type="evidence" value="ECO:0007669"/>
    <property type="project" value="UniProtKB-KW"/>
</dbReference>
<evidence type="ECO:0000256" key="1">
    <source>
        <dbReference type="ARBA" id="ARBA00000681"/>
    </source>
</evidence>
<evidence type="ECO:0000256" key="5">
    <source>
        <dbReference type="ARBA" id="ARBA00022801"/>
    </source>
</evidence>
<evidence type="ECO:0000313" key="14">
    <source>
        <dbReference type="Proteomes" id="UP000193920"/>
    </source>
</evidence>
<keyword evidence="14" id="KW-1185">Reference proteome</keyword>
<evidence type="ECO:0000259" key="12">
    <source>
        <dbReference type="PROSITE" id="PS51760"/>
    </source>
</evidence>
<keyword evidence="5 9" id="KW-0378">Hydrolase</keyword>
<dbReference type="SUPFAM" id="SSF51445">
    <property type="entry name" value="(Trans)glycosidases"/>
    <property type="match status" value="2"/>
</dbReference>
<reference evidence="13 14" key="1">
    <citation type="submission" date="2016-08" db="EMBL/GenBank/DDBJ databases">
        <title>A Parts List for Fungal Cellulosomes Revealed by Comparative Genomics.</title>
        <authorList>
            <consortium name="DOE Joint Genome Institute"/>
            <person name="Haitjema C.H."/>
            <person name="Gilmore S.P."/>
            <person name="Henske J.K."/>
            <person name="Solomon K.V."/>
            <person name="De Groot R."/>
            <person name="Kuo A."/>
            <person name="Mondo S.J."/>
            <person name="Salamov A.A."/>
            <person name="Labutti K."/>
            <person name="Zhao Z."/>
            <person name="Chiniquy J."/>
            <person name="Barry K."/>
            <person name="Brewer H.M."/>
            <person name="Purvine S.O."/>
            <person name="Wright A.T."/>
            <person name="Boxma B."/>
            <person name="Van Alen T."/>
            <person name="Hackstein J.H."/>
            <person name="Baker S.E."/>
            <person name="Grigoriev I.V."/>
            <person name="O'Malley M.A."/>
        </authorList>
    </citation>
    <scope>NUCLEOTIDE SEQUENCE [LARGE SCALE GENOMIC DNA]</scope>
    <source>
        <strain evidence="13 14">G1</strain>
    </source>
</reference>
<feature type="region of interest" description="Disordered" evidence="10">
    <location>
        <begin position="690"/>
        <end position="742"/>
    </location>
</feature>
<sequence>MKFSNILSLIATSSVALADVSLREAAKDFRIGVAANTLKFNNEAYLEAVNQFNYMVAENGCKLSGIQPQKGVFTFDDCDAHLAKAEELGMDFRGHCLIWHSWQPQWFQDITDPEEMEKTIVNHVTTVLNHYKGKIDTWDIVNEAIDDESTGENGTWDMRDTFLYRALPNFVDVAFKTAREVDPSVKLFYNDYDIEGDDIRKGMKTNAVYNFVKDLVDRGVPIDGVGLQYHLHTDKTVQYDNVMKTMRRFKDLGLEVQITEMDVNSVEGKTEESFALQAKLYGEGLKACLDSENCTGFLIWGVGDSDSWRKEGYPLAFNSDYTPKPAYYAMLDVLKEYNNIEDEVETEAPSDDKPSEPVKDEPAKDEEVEAVRDLANGFRIGVAANTLRFNDEAYINATKKFNYMVAENGCKLSGIQPQKGVFTFDDCDAHLAKAEELGMDFRGHCLIWHSWQPQWFQDITDPEEMEKTIVNHVTTVLNHYKGKIDTWDIVNEAIDDESTGENGTWDMRDTFLYRALPNFVDVAFKTAREVDPSVKLFYNDYDIEGDDIRKGMKTNAVYNFVKDLVDRGIPIDGVGLQYHLHTDKTVQYDNVMKTMRRFNELGLEVQITEMDVNSVEGKTEESFALQAKLYGEGLKACLDSENCTGFLIWGVGDSDSWRKEGYPLAFNSDYTPKPAYYALVNTLKEYNAEKSEEDVDVVESDNEEAENVDNDNVEEVEDSADEENAVEADVEDAEDSADDEEN</sequence>
<dbReference type="OrthoDB" id="3055998at2759"/>
<dbReference type="Proteomes" id="UP000193920">
    <property type="component" value="Unassembled WGS sequence"/>
</dbReference>
<dbReference type="PANTHER" id="PTHR31490:SF88">
    <property type="entry name" value="BETA-XYLANASE"/>
    <property type="match status" value="1"/>
</dbReference>
<accession>A0A1Y2B7N9</accession>
<feature type="signal peptide" evidence="11">
    <location>
        <begin position="1"/>
        <end position="18"/>
    </location>
</feature>
<dbReference type="Pfam" id="PF00331">
    <property type="entry name" value="Glyco_hydro_10"/>
    <property type="match status" value="2"/>
</dbReference>
<dbReference type="InterPro" id="IPR017853">
    <property type="entry name" value="GH"/>
</dbReference>
<dbReference type="PROSITE" id="PS51760">
    <property type="entry name" value="GH10_2"/>
    <property type="match status" value="2"/>
</dbReference>
<evidence type="ECO:0000256" key="9">
    <source>
        <dbReference type="RuleBase" id="RU361174"/>
    </source>
</evidence>
<name>A0A1Y2B7N9_9FUNG</name>
<comment type="caution">
    <text evidence="13">The sequence shown here is derived from an EMBL/GenBank/DDBJ whole genome shotgun (WGS) entry which is preliminary data.</text>
</comment>
<dbReference type="AlphaFoldDB" id="A0A1Y2B7N9"/>